<gene>
    <name evidence="1" type="ORF">M3215_03345</name>
</gene>
<keyword evidence="1" id="KW-0547">Nucleotide-binding</keyword>
<reference evidence="1" key="1">
    <citation type="submission" date="2022-05" db="EMBL/GenBank/DDBJ databases">
        <title>Comparative Genomics of Spacecraft Associated Microbes.</title>
        <authorList>
            <person name="Tran M.T."/>
            <person name="Wright A."/>
            <person name="Seuylemezian A."/>
            <person name="Eisen J."/>
            <person name="Coil D."/>
        </authorList>
    </citation>
    <scope>NUCLEOTIDE SEQUENCE</scope>
    <source>
        <strain evidence="1">FAIRING 10M-2.2</strain>
    </source>
</reference>
<sequence>MSQSLIKVQDVTKLYEKEKSQNKIVLENISLEIQEGEFVSILGPSGSGKSTLLRIIAGLVPASKGIVQYNGQKIEGINPGCSMVFQSFALFPWLTVEENIELGLETFSLSIDEKKEKVNQILKMIGLEGFENAYPKELSGGMRQRVGIGRALVMEPDILLMDEPFSALDVLTAENLKNDILDLWFERKIPTKSIIMVTHSIEEAVYMSDRAIVLSRDPARIISDISITLTRPRDKEDPIFASIVDHLYSLLTKREKVIVEKKNTKKWAKVSSTISGGALAGFIELLQDLGEEKMDLYRLAGEELMLDLEDFLPLVEAADLLCLTTTINGDISLTKIGHLFAEGSVQERKELFRKQVLEHIPMMATVVNVLHSKANKTMNREFFIEILNQHYNVEESEKQLDILIDWGRYADLFDYDEEVRQLFIEE</sequence>
<name>A0ACC6A1X9_9BACI</name>
<protein>
    <submittedName>
        <fullName evidence="1">Nitrate/sulfonate/bicarbonate ABC transporter ATP-binding protein</fullName>
    </submittedName>
</protein>
<keyword evidence="2" id="KW-1185">Reference proteome</keyword>
<organism evidence="1 2">
    <name type="scientific">Bacillus cytotoxicus</name>
    <dbReference type="NCBI Taxonomy" id="580165"/>
    <lineage>
        <taxon>Bacteria</taxon>
        <taxon>Bacillati</taxon>
        <taxon>Bacillota</taxon>
        <taxon>Bacilli</taxon>
        <taxon>Bacillales</taxon>
        <taxon>Bacillaceae</taxon>
        <taxon>Bacillus</taxon>
        <taxon>Bacillus cereus group</taxon>
    </lineage>
</organism>
<dbReference type="EMBL" id="JAMBOP010000003">
    <property type="protein sequence ID" value="MCM3734875.1"/>
    <property type="molecule type" value="Genomic_DNA"/>
</dbReference>
<evidence type="ECO:0000313" key="1">
    <source>
        <dbReference type="EMBL" id="MCM3734875.1"/>
    </source>
</evidence>
<proteinExistence type="predicted"/>
<evidence type="ECO:0000313" key="2">
    <source>
        <dbReference type="Proteomes" id="UP001202289"/>
    </source>
</evidence>
<dbReference type="Proteomes" id="UP001202289">
    <property type="component" value="Unassembled WGS sequence"/>
</dbReference>
<comment type="caution">
    <text evidence="1">The sequence shown here is derived from an EMBL/GenBank/DDBJ whole genome shotgun (WGS) entry which is preliminary data.</text>
</comment>
<keyword evidence="1" id="KW-0067">ATP-binding</keyword>
<accession>A0ACC6A1X9</accession>